<organism evidence="1 2">
    <name type="scientific">Phytophthora fragariae</name>
    <dbReference type="NCBI Taxonomy" id="53985"/>
    <lineage>
        <taxon>Eukaryota</taxon>
        <taxon>Sar</taxon>
        <taxon>Stramenopiles</taxon>
        <taxon>Oomycota</taxon>
        <taxon>Peronosporomycetes</taxon>
        <taxon>Peronosporales</taxon>
        <taxon>Peronosporaceae</taxon>
        <taxon>Phytophthora</taxon>
    </lineage>
</organism>
<proteinExistence type="predicted"/>
<dbReference type="AlphaFoldDB" id="A0A6G0N2H0"/>
<accession>A0A6G0N2H0</accession>
<evidence type="ECO:0000313" key="1">
    <source>
        <dbReference type="EMBL" id="KAE9191154.1"/>
    </source>
</evidence>
<evidence type="ECO:0000313" key="2">
    <source>
        <dbReference type="Proteomes" id="UP000476176"/>
    </source>
</evidence>
<sequence>MGPNTHCVRVTQLGLNTQKQDAASSFAPATGGSRLLLLCVLVKVWHDWFQTTVILTAGCGHVTLRGHVSGSGYCTENRDLVDGPSVR</sequence>
<gene>
    <name evidence="1" type="ORF">PF004_g21679</name>
</gene>
<reference evidence="1 2" key="1">
    <citation type="submission" date="2018-09" db="EMBL/GenBank/DDBJ databases">
        <title>Genomic investigation of the strawberry pathogen Phytophthora fragariae indicates pathogenicity is determined by transcriptional variation in three key races.</title>
        <authorList>
            <person name="Adams T.M."/>
            <person name="Armitage A.D."/>
            <person name="Sobczyk M.K."/>
            <person name="Bates H.J."/>
            <person name="Dunwell J.M."/>
            <person name="Nellist C.F."/>
            <person name="Harrison R.J."/>
        </authorList>
    </citation>
    <scope>NUCLEOTIDE SEQUENCE [LARGE SCALE GENOMIC DNA]</scope>
    <source>
        <strain evidence="1 2">BC-23</strain>
    </source>
</reference>
<protein>
    <submittedName>
        <fullName evidence="1">Uncharacterized protein</fullName>
    </submittedName>
</protein>
<dbReference type="EMBL" id="QXGC01002078">
    <property type="protein sequence ID" value="KAE9191154.1"/>
    <property type="molecule type" value="Genomic_DNA"/>
</dbReference>
<dbReference type="Proteomes" id="UP000476176">
    <property type="component" value="Unassembled WGS sequence"/>
</dbReference>
<comment type="caution">
    <text evidence="1">The sequence shown here is derived from an EMBL/GenBank/DDBJ whole genome shotgun (WGS) entry which is preliminary data.</text>
</comment>
<name>A0A6G0N2H0_9STRA</name>